<feature type="region of interest" description="Disordered" evidence="1">
    <location>
        <begin position="242"/>
        <end position="261"/>
    </location>
</feature>
<dbReference type="RefSeq" id="WP_218254303.1">
    <property type="nucleotide sequence ID" value="NZ_JABXWD010000741.1"/>
</dbReference>
<feature type="compositionally biased region" description="Basic and acidic residues" evidence="1">
    <location>
        <begin position="252"/>
        <end position="261"/>
    </location>
</feature>
<accession>A0ABS6S4V3</accession>
<name>A0ABS6S4V3_9BACT</name>
<dbReference type="EMBL" id="JABXWD010000741">
    <property type="protein sequence ID" value="MBV6343690.1"/>
    <property type="molecule type" value="Genomic_DNA"/>
</dbReference>
<evidence type="ECO:0000313" key="2">
    <source>
        <dbReference type="EMBL" id="MBV6343690.1"/>
    </source>
</evidence>
<comment type="caution">
    <text evidence="2">The sequence shown here is derived from an EMBL/GenBank/DDBJ whole genome shotgun (WGS) entry which is preliminary data.</text>
</comment>
<evidence type="ECO:0000313" key="3">
    <source>
        <dbReference type="Proteomes" id="UP001196980"/>
    </source>
</evidence>
<keyword evidence="3" id="KW-1185">Reference proteome</keyword>
<evidence type="ECO:0000256" key="1">
    <source>
        <dbReference type="SAM" id="MobiDB-lite"/>
    </source>
</evidence>
<gene>
    <name evidence="2" type="ORF">HWQ67_19150</name>
</gene>
<reference evidence="2 3" key="1">
    <citation type="journal article" date="2020" name="J Geophys Res Biogeosci">
        <title>Magnetotaxis as an Adaptation to Enable Bacterial Shuttling of Microbial Sulfur and Sulfur Cycling Across Aquatic Oxic#Anoxic Interfaces.</title>
        <authorList>
            <person name="Li J."/>
            <person name="Liu P."/>
            <person name="Wang J."/>
            <person name="Roberts A.P."/>
            <person name="Pan Y."/>
        </authorList>
    </citation>
    <scope>NUCLEOTIDE SEQUENCE [LARGE SCALE GENOMIC DNA]</scope>
    <source>
        <strain evidence="2 3">MYR-1_YQ</strain>
    </source>
</reference>
<sequence>MSQAGLTERPTERPTEYYQYRLTIPHAELENVKSFVEKYSQDWALCRHQADAEDKSEHFHIVMRDFTTKKVDAFRKAISKHYERSGNGLHAGKFMNNHVCKSIGYFKHEPDVEIIHSGQDYWQEYIDTEPAFKKSEKPSVLKEKQSHPVLTYANVLKQASKYKEEHNLKTNDLSKVIEEMVNKHNWWPSRELLTNGIPTETHQRFSDMGESKRTKLSFWLPHERSDKKLEWVDKVATGYYTSGVSSSGNPGDSRHLGFEQK</sequence>
<protein>
    <submittedName>
        <fullName evidence="2">Uncharacterized protein</fullName>
    </submittedName>
</protein>
<organism evidence="2 3">
    <name type="scientific">Candidatus Magnetobacterium casense</name>
    <dbReference type="NCBI Taxonomy" id="1455061"/>
    <lineage>
        <taxon>Bacteria</taxon>
        <taxon>Pseudomonadati</taxon>
        <taxon>Nitrospirota</taxon>
        <taxon>Thermodesulfovibrionia</taxon>
        <taxon>Thermodesulfovibrionales</taxon>
        <taxon>Candidatus Magnetobacteriaceae</taxon>
        <taxon>Candidatus Magnetobacterium</taxon>
    </lineage>
</organism>
<dbReference type="Proteomes" id="UP001196980">
    <property type="component" value="Unassembled WGS sequence"/>
</dbReference>
<proteinExistence type="predicted"/>